<sequence>MLTLNGDIKESLETLKKSHPKYKVVFMGSRLSDPGIDKLNETALTDPDWPSYLRLFPLLHWSYTDVWKFLRDLWLPYCTLYDQGYTSLGNMRDTLKNASLKIINPDGEQDFLAAYLLGDPKAERFGRRFSDRRPEFL</sequence>
<keyword evidence="4" id="KW-0288">FMN</keyword>
<name>A0A183ISR8_9BILA</name>
<dbReference type="SUPFAM" id="SSF52402">
    <property type="entry name" value="Adenine nucleotide alpha hydrolases-like"/>
    <property type="match status" value="1"/>
</dbReference>
<dbReference type="PANTHER" id="PTHR23293:SF9">
    <property type="entry name" value="FAD SYNTHASE"/>
    <property type="match status" value="1"/>
</dbReference>
<keyword evidence="8" id="KW-0274">FAD</keyword>
<dbReference type="Gene3D" id="3.40.50.620">
    <property type="entry name" value="HUPs"/>
    <property type="match status" value="1"/>
</dbReference>
<evidence type="ECO:0000256" key="6">
    <source>
        <dbReference type="ARBA" id="ARBA00022695"/>
    </source>
</evidence>
<feature type="domain" description="Phosphoadenosine phosphosulphate reductase" evidence="13">
    <location>
        <begin position="13"/>
        <end position="94"/>
    </location>
</feature>
<dbReference type="GO" id="GO:0005524">
    <property type="term" value="F:ATP binding"/>
    <property type="evidence" value="ECO:0007669"/>
    <property type="project" value="UniProtKB-KW"/>
</dbReference>
<evidence type="ECO:0000256" key="4">
    <source>
        <dbReference type="ARBA" id="ARBA00022643"/>
    </source>
</evidence>
<protein>
    <recommendedName>
        <fullName evidence="2">FAD synthase</fullName>
        <ecNumber evidence="2">2.7.7.2</ecNumber>
    </recommendedName>
    <alternativeName>
        <fullName evidence="10">FAD pyrophosphorylase</fullName>
    </alternativeName>
    <alternativeName>
        <fullName evidence="11">FMN adenylyltransferase</fullName>
    </alternativeName>
</protein>
<comment type="catalytic activity">
    <reaction evidence="12">
        <text>FMN + ATP + H(+) = FAD + diphosphate</text>
        <dbReference type="Rhea" id="RHEA:17237"/>
        <dbReference type="ChEBI" id="CHEBI:15378"/>
        <dbReference type="ChEBI" id="CHEBI:30616"/>
        <dbReference type="ChEBI" id="CHEBI:33019"/>
        <dbReference type="ChEBI" id="CHEBI:57692"/>
        <dbReference type="ChEBI" id="CHEBI:58210"/>
        <dbReference type="EC" id="2.7.7.2"/>
    </reaction>
</comment>
<evidence type="ECO:0000256" key="9">
    <source>
        <dbReference type="ARBA" id="ARBA00022840"/>
    </source>
</evidence>
<evidence type="ECO:0000313" key="16">
    <source>
        <dbReference type="WBParaSite" id="SBAD_0000692601-mRNA-1"/>
    </source>
</evidence>
<dbReference type="Pfam" id="PF01507">
    <property type="entry name" value="PAPS_reduct"/>
    <property type="match status" value="1"/>
</dbReference>
<accession>A0A183ISR8</accession>
<keyword evidence="3" id="KW-0285">Flavoprotein</keyword>
<evidence type="ECO:0000256" key="2">
    <source>
        <dbReference type="ARBA" id="ARBA00012393"/>
    </source>
</evidence>
<dbReference type="EC" id="2.7.7.2" evidence="2"/>
<proteinExistence type="predicted"/>
<evidence type="ECO:0000256" key="8">
    <source>
        <dbReference type="ARBA" id="ARBA00022827"/>
    </source>
</evidence>
<evidence type="ECO:0000256" key="1">
    <source>
        <dbReference type="ARBA" id="ARBA00004726"/>
    </source>
</evidence>
<evidence type="ECO:0000256" key="10">
    <source>
        <dbReference type="ARBA" id="ARBA00031145"/>
    </source>
</evidence>
<evidence type="ECO:0000256" key="5">
    <source>
        <dbReference type="ARBA" id="ARBA00022679"/>
    </source>
</evidence>
<keyword evidence="7" id="KW-0547">Nucleotide-binding</keyword>
<dbReference type="PANTHER" id="PTHR23293">
    <property type="entry name" value="FAD SYNTHETASE-RELATED FMN ADENYLYLTRANSFERASE"/>
    <property type="match status" value="1"/>
</dbReference>
<evidence type="ECO:0000256" key="7">
    <source>
        <dbReference type="ARBA" id="ARBA00022741"/>
    </source>
</evidence>
<dbReference type="GO" id="GO:0003919">
    <property type="term" value="F:FMN adenylyltransferase activity"/>
    <property type="evidence" value="ECO:0007669"/>
    <property type="project" value="UniProtKB-EC"/>
</dbReference>
<reference evidence="14 15" key="2">
    <citation type="submission" date="2018-11" db="EMBL/GenBank/DDBJ databases">
        <authorList>
            <consortium name="Pathogen Informatics"/>
        </authorList>
    </citation>
    <scope>NUCLEOTIDE SEQUENCE [LARGE SCALE GENOMIC DNA]</scope>
</reference>
<keyword evidence="5" id="KW-0808">Transferase</keyword>
<dbReference type="GO" id="GO:0006747">
    <property type="term" value="P:FAD biosynthetic process"/>
    <property type="evidence" value="ECO:0007669"/>
    <property type="project" value="TreeGrafter"/>
</dbReference>
<evidence type="ECO:0000256" key="3">
    <source>
        <dbReference type="ARBA" id="ARBA00022630"/>
    </source>
</evidence>
<evidence type="ECO:0000259" key="13">
    <source>
        <dbReference type="Pfam" id="PF01507"/>
    </source>
</evidence>
<dbReference type="AlphaFoldDB" id="A0A183ISR8"/>
<evidence type="ECO:0000313" key="14">
    <source>
        <dbReference type="EMBL" id="VDP10529.1"/>
    </source>
</evidence>
<comment type="pathway">
    <text evidence="1">Cofactor biosynthesis; FAD biosynthesis; FAD from FMN: step 1/1.</text>
</comment>
<gene>
    <name evidence="14" type="ORF">SBAD_LOCUS6666</name>
</gene>
<dbReference type="OrthoDB" id="270728at2759"/>
<dbReference type="WBParaSite" id="SBAD_0000692601-mRNA-1">
    <property type="protein sequence ID" value="SBAD_0000692601-mRNA-1"/>
    <property type="gene ID" value="SBAD_0000692601"/>
</dbReference>
<dbReference type="InterPro" id="IPR014729">
    <property type="entry name" value="Rossmann-like_a/b/a_fold"/>
</dbReference>
<dbReference type="Proteomes" id="UP000270296">
    <property type="component" value="Unassembled WGS sequence"/>
</dbReference>
<dbReference type="InterPro" id="IPR002500">
    <property type="entry name" value="PAPS_reduct_dom"/>
</dbReference>
<keyword evidence="15" id="KW-1185">Reference proteome</keyword>
<evidence type="ECO:0000256" key="11">
    <source>
        <dbReference type="ARBA" id="ARBA00031871"/>
    </source>
</evidence>
<dbReference type="EMBL" id="UZAM01009935">
    <property type="protein sequence ID" value="VDP10529.1"/>
    <property type="molecule type" value="Genomic_DNA"/>
</dbReference>
<reference evidence="16" key="1">
    <citation type="submission" date="2016-06" db="UniProtKB">
        <authorList>
            <consortium name="WormBaseParasite"/>
        </authorList>
    </citation>
    <scope>IDENTIFICATION</scope>
</reference>
<organism evidence="16">
    <name type="scientific">Soboliphyme baturini</name>
    <dbReference type="NCBI Taxonomy" id="241478"/>
    <lineage>
        <taxon>Eukaryota</taxon>
        <taxon>Metazoa</taxon>
        <taxon>Ecdysozoa</taxon>
        <taxon>Nematoda</taxon>
        <taxon>Enoplea</taxon>
        <taxon>Dorylaimia</taxon>
        <taxon>Dioctophymatida</taxon>
        <taxon>Dioctophymatoidea</taxon>
        <taxon>Soboliphymatidae</taxon>
        <taxon>Soboliphyme</taxon>
    </lineage>
</organism>
<evidence type="ECO:0000256" key="12">
    <source>
        <dbReference type="ARBA" id="ARBA00049494"/>
    </source>
</evidence>
<evidence type="ECO:0000313" key="15">
    <source>
        <dbReference type="Proteomes" id="UP000270296"/>
    </source>
</evidence>
<keyword evidence="6" id="KW-0548">Nucleotidyltransferase</keyword>
<keyword evidence="9" id="KW-0067">ATP-binding</keyword>